<evidence type="ECO:0000313" key="2">
    <source>
        <dbReference type="EMBL" id="KYP40896.1"/>
    </source>
</evidence>
<evidence type="ECO:0000313" key="3">
    <source>
        <dbReference type="Proteomes" id="UP000075243"/>
    </source>
</evidence>
<organism evidence="2 3">
    <name type="scientific">Cajanus cajan</name>
    <name type="common">Pigeon pea</name>
    <name type="synonym">Cajanus indicus</name>
    <dbReference type="NCBI Taxonomy" id="3821"/>
    <lineage>
        <taxon>Eukaryota</taxon>
        <taxon>Viridiplantae</taxon>
        <taxon>Streptophyta</taxon>
        <taxon>Embryophyta</taxon>
        <taxon>Tracheophyta</taxon>
        <taxon>Spermatophyta</taxon>
        <taxon>Magnoliopsida</taxon>
        <taxon>eudicotyledons</taxon>
        <taxon>Gunneridae</taxon>
        <taxon>Pentapetalae</taxon>
        <taxon>rosids</taxon>
        <taxon>fabids</taxon>
        <taxon>Fabales</taxon>
        <taxon>Fabaceae</taxon>
        <taxon>Papilionoideae</taxon>
        <taxon>50 kb inversion clade</taxon>
        <taxon>NPAAA clade</taxon>
        <taxon>indigoferoid/millettioid clade</taxon>
        <taxon>Phaseoleae</taxon>
        <taxon>Cajanus</taxon>
    </lineage>
</organism>
<dbReference type="Proteomes" id="UP000075243">
    <property type="component" value="Unassembled WGS sequence"/>
</dbReference>
<reference evidence="2" key="1">
    <citation type="journal article" date="2012" name="Nat. Biotechnol.">
        <title>Draft genome sequence of pigeonpea (Cajanus cajan), an orphan legume crop of resource-poor farmers.</title>
        <authorList>
            <person name="Varshney R.K."/>
            <person name="Chen W."/>
            <person name="Li Y."/>
            <person name="Bharti A.K."/>
            <person name="Saxena R.K."/>
            <person name="Schlueter J.A."/>
            <person name="Donoghue M.T."/>
            <person name="Azam S."/>
            <person name="Fan G."/>
            <person name="Whaley A.M."/>
            <person name="Farmer A.D."/>
            <person name="Sheridan J."/>
            <person name="Iwata A."/>
            <person name="Tuteja R."/>
            <person name="Penmetsa R.V."/>
            <person name="Wu W."/>
            <person name="Upadhyaya H.D."/>
            <person name="Yang S.P."/>
            <person name="Shah T."/>
            <person name="Saxena K.B."/>
            <person name="Michael T."/>
            <person name="McCombie W.R."/>
            <person name="Yang B."/>
            <person name="Zhang G."/>
            <person name="Yang H."/>
            <person name="Wang J."/>
            <person name="Spillane C."/>
            <person name="Cook D.R."/>
            <person name="May G.D."/>
            <person name="Xu X."/>
            <person name="Jackson S.A."/>
        </authorList>
    </citation>
    <scope>NUCLEOTIDE SEQUENCE [LARGE SCALE GENOMIC DNA]</scope>
</reference>
<protein>
    <submittedName>
        <fullName evidence="2">Uncharacterized protein</fullName>
    </submittedName>
</protein>
<sequence length="75" mass="8590">MGQLAKQLDENFGGSFSTNTHTNPKENYNAITTRGGKRVGVLEDKEEQQEKEAKMREGSGENNKKYNIYIYIYII</sequence>
<name>A0A151REC0_CAJCA</name>
<evidence type="ECO:0000256" key="1">
    <source>
        <dbReference type="SAM" id="MobiDB-lite"/>
    </source>
</evidence>
<gene>
    <name evidence="2" type="ORF">KK1_037753</name>
</gene>
<proteinExistence type="predicted"/>
<dbReference type="EMBL" id="KQ483807">
    <property type="protein sequence ID" value="KYP40896.1"/>
    <property type="molecule type" value="Genomic_DNA"/>
</dbReference>
<keyword evidence="3" id="KW-1185">Reference proteome</keyword>
<feature type="compositionally biased region" description="Polar residues" evidence="1">
    <location>
        <begin position="14"/>
        <end position="32"/>
    </location>
</feature>
<accession>A0A151REC0</accession>
<dbReference type="Gramene" id="C.cajan_40461.t">
    <property type="protein sequence ID" value="C.cajan_40461.t.cds1"/>
    <property type="gene ID" value="C.cajan_40461"/>
</dbReference>
<feature type="region of interest" description="Disordered" evidence="1">
    <location>
        <begin position="1"/>
        <end position="36"/>
    </location>
</feature>
<dbReference type="AlphaFoldDB" id="A0A151REC0"/>